<dbReference type="Gene3D" id="3.30.1340.10">
    <property type="entry name" value="HPr-like"/>
    <property type="match status" value="1"/>
</dbReference>
<dbReference type="SUPFAM" id="SSF55594">
    <property type="entry name" value="HPr-like"/>
    <property type="match status" value="1"/>
</dbReference>
<dbReference type="PROSITE" id="PS00589">
    <property type="entry name" value="PTS_HPR_SER"/>
    <property type="match status" value="1"/>
</dbReference>
<evidence type="ECO:0000313" key="9">
    <source>
        <dbReference type="Proteomes" id="UP000564806"/>
    </source>
</evidence>
<dbReference type="NCBIfam" id="TIGR01003">
    <property type="entry name" value="PTS_HPr_family"/>
    <property type="match status" value="1"/>
</dbReference>
<dbReference type="PRINTS" id="PR00107">
    <property type="entry name" value="PHOSPHOCPHPR"/>
</dbReference>
<dbReference type="PROSITE" id="PS51350">
    <property type="entry name" value="PTS_HPR_DOM"/>
    <property type="match status" value="1"/>
</dbReference>
<dbReference type="PANTHER" id="PTHR33705:SF2">
    <property type="entry name" value="PHOSPHOCARRIER PROTEIN NPR"/>
    <property type="match status" value="1"/>
</dbReference>
<dbReference type="AlphaFoldDB" id="A0A850EHX8"/>
<dbReference type="PROSITE" id="PS00369">
    <property type="entry name" value="PTS_HPR_HIS"/>
    <property type="match status" value="1"/>
</dbReference>
<dbReference type="InterPro" id="IPR001020">
    <property type="entry name" value="PTS_HPr_His_P_site"/>
</dbReference>
<keyword evidence="6" id="KW-0598">Phosphotransferase system</keyword>
<comment type="function">
    <text evidence="1">General (non sugar-specific) component of the phosphoenolpyruvate-dependent sugar phosphotransferase system (sugar PTS). This major carbohydrate active-transport system catalyzes the phosphorylation of incoming sugar substrates concomitantly with their translocation across the cell membrane. The phosphoryl group from phosphoenolpyruvate (PEP) is transferred to the phosphoryl carrier protein HPr by enzyme I. Phospho-HPr then transfers it to the PTS EIIA domain.</text>
</comment>
<dbReference type="RefSeq" id="WP_175371280.1">
    <property type="nucleotide sequence ID" value="NZ_JABWCS010000203.1"/>
</dbReference>
<sequence>MNKTFIITSKEGIHARPATALVNVAQQFQSEVTVGSNGRNVSLKSILGVLSLGVGPGEYVSFQATGEDAPAVMSAIEAVFEQEGLGTVHE</sequence>
<comment type="subcellular location">
    <subcellularLocation>
        <location evidence="2">Cytoplasm</location>
    </subcellularLocation>
</comment>
<evidence type="ECO:0000256" key="4">
    <source>
        <dbReference type="ARBA" id="ARBA00022490"/>
    </source>
</evidence>
<name>A0A850EHX8_9BACL</name>
<proteinExistence type="predicted"/>
<evidence type="ECO:0000256" key="6">
    <source>
        <dbReference type="ARBA" id="ARBA00022683"/>
    </source>
</evidence>
<keyword evidence="5" id="KW-0813">Transport</keyword>
<dbReference type="GO" id="GO:0005737">
    <property type="term" value="C:cytoplasm"/>
    <property type="evidence" value="ECO:0007669"/>
    <property type="project" value="UniProtKB-SubCell"/>
</dbReference>
<dbReference type="InterPro" id="IPR050399">
    <property type="entry name" value="HPr"/>
</dbReference>
<dbReference type="Pfam" id="PF00381">
    <property type="entry name" value="PTS-HPr"/>
    <property type="match status" value="1"/>
</dbReference>
<reference evidence="8" key="1">
    <citation type="submission" date="2020-06" db="EMBL/GenBank/DDBJ databases">
        <title>Paenibacillus sp. nov., isolated from soil.</title>
        <authorList>
            <person name="Seo Y.L."/>
        </authorList>
    </citation>
    <scope>NUCLEOTIDE SEQUENCE [LARGE SCALE GENOMIC DNA]</scope>
    <source>
        <strain evidence="8">JW14</strain>
    </source>
</reference>
<dbReference type="GO" id="GO:0009401">
    <property type="term" value="P:phosphoenolpyruvate-dependent sugar phosphotransferase system"/>
    <property type="evidence" value="ECO:0007669"/>
    <property type="project" value="UniProtKB-KW"/>
</dbReference>
<dbReference type="CDD" id="cd00367">
    <property type="entry name" value="PTS-HPr_like"/>
    <property type="match status" value="1"/>
</dbReference>
<evidence type="ECO:0000256" key="1">
    <source>
        <dbReference type="ARBA" id="ARBA00003681"/>
    </source>
</evidence>
<keyword evidence="4" id="KW-0963">Cytoplasm</keyword>
<dbReference type="InterPro" id="IPR002114">
    <property type="entry name" value="PTS_HPr_Ser_P_site"/>
</dbReference>
<dbReference type="InterPro" id="IPR000032">
    <property type="entry name" value="HPr-like"/>
</dbReference>
<evidence type="ECO:0000256" key="5">
    <source>
        <dbReference type="ARBA" id="ARBA00022597"/>
    </source>
</evidence>
<feature type="domain" description="HPr" evidence="7">
    <location>
        <begin position="1"/>
        <end position="88"/>
    </location>
</feature>
<comment type="caution">
    <text evidence="8">The sequence shown here is derived from an EMBL/GenBank/DDBJ whole genome shotgun (WGS) entry which is preliminary data.</text>
</comment>
<accession>A0A850EHX8</accession>
<dbReference type="InterPro" id="IPR035895">
    <property type="entry name" value="HPr-like_sf"/>
</dbReference>
<evidence type="ECO:0000259" key="7">
    <source>
        <dbReference type="PROSITE" id="PS51350"/>
    </source>
</evidence>
<protein>
    <recommendedName>
        <fullName evidence="3">Phosphocarrier protein HPr</fullName>
    </recommendedName>
</protein>
<dbReference type="PANTHER" id="PTHR33705">
    <property type="entry name" value="PHOSPHOCARRIER PROTEIN HPR"/>
    <property type="match status" value="1"/>
</dbReference>
<evidence type="ECO:0000313" key="8">
    <source>
        <dbReference type="EMBL" id="NUU60705.1"/>
    </source>
</evidence>
<keyword evidence="9" id="KW-1185">Reference proteome</keyword>
<evidence type="ECO:0000256" key="3">
    <source>
        <dbReference type="ARBA" id="ARBA00020422"/>
    </source>
</evidence>
<organism evidence="8 9">
    <name type="scientific">Paenibacillus agri</name>
    <dbReference type="NCBI Taxonomy" id="2744309"/>
    <lineage>
        <taxon>Bacteria</taxon>
        <taxon>Bacillati</taxon>
        <taxon>Bacillota</taxon>
        <taxon>Bacilli</taxon>
        <taxon>Bacillales</taxon>
        <taxon>Paenibacillaceae</taxon>
        <taxon>Paenibacillus</taxon>
    </lineage>
</organism>
<dbReference type="EMBL" id="JABWCS010000203">
    <property type="protein sequence ID" value="NUU60705.1"/>
    <property type="molecule type" value="Genomic_DNA"/>
</dbReference>
<dbReference type="Proteomes" id="UP000564806">
    <property type="component" value="Unassembled WGS sequence"/>
</dbReference>
<evidence type="ECO:0000256" key="2">
    <source>
        <dbReference type="ARBA" id="ARBA00004496"/>
    </source>
</evidence>
<keyword evidence="5" id="KW-0762">Sugar transport</keyword>
<gene>
    <name evidence="8" type="ORF">HPT30_10150</name>
</gene>